<organism evidence="1 2">
    <name type="scientific">Brevibacillus porteri</name>
    <dbReference type="NCBI Taxonomy" id="2126350"/>
    <lineage>
        <taxon>Bacteria</taxon>
        <taxon>Bacillati</taxon>
        <taxon>Bacillota</taxon>
        <taxon>Bacilli</taxon>
        <taxon>Bacillales</taxon>
        <taxon>Paenibacillaceae</taxon>
        <taxon>Brevibacillus</taxon>
    </lineage>
</organism>
<gene>
    <name evidence="1" type="ORF">C7R92_09930</name>
</gene>
<accession>A0ABX5FRS0</accession>
<proteinExistence type="predicted"/>
<dbReference type="GeneID" id="95750436"/>
<evidence type="ECO:0000313" key="2">
    <source>
        <dbReference type="Proteomes" id="UP000241645"/>
    </source>
</evidence>
<dbReference type="EMBL" id="PXZO01000017">
    <property type="protein sequence ID" value="PSK11251.1"/>
    <property type="molecule type" value="Genomic_DNA"/>
</dbReference>
<keyword evidence="2" id="KW-1185">Reference proteome</keyword>
<evidence type="ECO:0000313" key="1">
    <source>
        <dbReference type="EMBL" id="PSK11251.1"/>
    </source>
</evidence>
<dbReference type="RefSeq" id="WP_106834133.1">
    <property type="nucleotide sequence ID" value="NZ_JARMEW010000008.1"/>
</dbReference>
<sequence>MVPVEQTKYVMKKLLWVKLLLIFGLFFSNSNSVYANEEIVEKQQIQRSDIEAFITGITEEDFEEKPHRIPMVKEINKYMNEQDVYYFEDVASIIDKYQPSQTSNVKAKKSEDINYNDLQEDFARIDALAQEYYEYYQIHQSFPEESMSLRSSMSESAAIKALGNAGLKMTERQLAARLVTLGALAAIDGPLPVGDFVALVTGAIIVSEYLDNYIENQAALERNIRENEGRSYARVITDSVTMTSEIADEIKKNNVKHFRARLNSSGGVLVTTPLSLTAARLAAKDEEETFSVRKSRAEDVVTQTGYKNIHHQAHYVSSRGTRPANLPHYHLLIKRNDNWEQMDGHHFYPWKSMG</sequence>
<evidence type="ECO:0008006" key="3">
    <source>
        <dbReference type="Google" id="ProtNLM"/>
    </source>
</evidence>
<name>A0ABX5FRS0_9BACL</name>
<dbReference type="Proteomes" id="UP000241645">
    <property type="component" value="Unassembled WGS sequence"/>
</dbReference>
<reference evidence="1 2" key="1">
    <citation type="submission" date="2018-03" db="EMBL/GenBank/DDBJ databases">
        <title>Brevisbacillus phylogenomics.</title>
        <authorList>
            <person name="Dunlap C."/>
        </authorList>
    </citation>
    <scope>NUCLEOTIDE SEQUENCE [LARGE SCALE GENOMIC DNA]</scope>
    <source>
        <strain evidence="1 2">NRRL B-41110</strain>
    </source>
</reference>
<protein>
    <recommendedName>
        <fullName evidence="3">LHH domain-containing protein</fullName>
    </recommendedName>
</protein>
<comment type="caution">
    <text evidence="1">The sequence shown here is derived from an EMBL/GenBank/DDBJ whole genome shotgun (WGS) entry which is preliminary data.</text>
</comment>